<dbReference type="GO" id="GO:0003676">
    <property type="term" value="F:nucleic acid binding"/>
    <property type="evidence" value="ECO:0007669"/>
    <property type="project" value="InterPro"/>
</dbReference>
<dbReference type="Proteomes" id="UP001385951">
    <property type="component" value="Unassembled WGS sequence"/>
</dbReference>
<evidence type="ECO:0000313" key="2">
    <source>
        <dbReference type="EMBL" id="KAK7689737.1"/>
    </source>
</evidence>
<sequence length="451" mass="51450">MKRRHTANEVVRRENEAVIFDPSAKLKGTISKIFHIFSDTEVSTQEPGIRHCQGISMRNEALTVYISGGYSNKKRDMPRSSCCAWFEEDHPLNTTKRINVNSRPAADIAATLIAVQKALNFALIHVVTTSAYVTGTFTQYCTKWESRGWTDTKNEALVRATLARLRQRSAVTTFQWVKKEDATPENKKPATQARDTLTEQEIEDLDLSIPDPFNLTGMELATATQALVGKFWSKLPGYEDRGICPKCKTTEDMEHILFQCTAPGQKLVWRLAQILWSRSKWKWHGRNLGLLLGSALIPFPPPPNTASENSELQEANWQLRRKKMKRKKSNDKLSKNGAQRLYIILLSKSAYFIWKLRNECRIKHGSDPEFTHPDTEIENRWYNTIDTCLSMDRAMVNPAKFGKLAIDPNLVLKTWNGVLHNEDRLPDNWIRTPGVLVGRGYPETGGKSRHR</sequence>
<proteinExistence type="predicted"/>
<dbReference type="InterPro" id="IPR036397">
    <property type="entry name" value="RNaseH_sf"/>
</dbReference>
<name>A0AAW0GBA5_9APHY</name>
<keyword evidence="3" id="KW-1185">Reference proteome</keyword>
<dbReference type="Pfam" id="PF00075">
    <property type="entry name" value="RNase_H"/>
    <property type="match status" value="1"/>
</dbReference>
<comment type="caution">
    <text evidence="2">The sequence shown here is derived from an EMBL/GenBank/DDBJ whole genome shotgun (WGS) entry which is preliminary data.</text>
</comment>
<dbReference type="InterPro" id="IPR012337">
    <property type="entry name" value="RNaseH-like_sf"/>
</dbReference>
<evidence type="ECO:0000259" key="1">
    <source>
        <dbReference type="Pfam" id="PF00075"/>
    </source>
</evidence>
<accession>A0AAW0GBA5</accession>
<organism evidence="2 3">
    <name type="scientific">Cerrena zonata</name>
    <dbReference type="NCBI Taxonomy" id="2478898"/>
    <lineage>
        <taxon>Eukaryota</taxon>
        <taxon>Fungi</taxon>
        <taxon>Dikarya</taxon>
        <taxon>Basidiomycota</taxon>
        <taxon>Agaricomycotina</taxon>
        <taxon>Agaricomycetes</taxon>
        <taxon>Polyporales</taxon>
        <taxon>Cerrenaceae</taxon>
        <taxon>Cerrena</taxon>
    </lineage>
</organism>
<evidence type="ECO:0000313" key="3">
    <source>
        <dbReference type="Proteomes" id="UP001385951"/>
    </source>
</evidence>
<gene>
    <name evidence="2" type="ORF">QCA50_006376</name>
</gene>
<dbReference type="AlphaFoldDB" id="A0AAW0GBA5"/>
<protein>
    <recommendedName>
        <fullName evidence="1">RNase H type-1 domain-containing protein</fullName>
    </recommendedName>
</protein>
<dbReference type="EMBL" id="JASBNA010000007">
    <property type="protein sequence ID" value="KAK7689737.1"/>
    <property type="molecule type" value="Genomic_DNA"/>
</dbReference>
<reference evidence="2 3" key="1">
    <citation type="submission" date="2022-09" db="EMBL/GenBank/DDBJ databases">
        <authorList>
            <person name="Palmer J.M."/>
        </authorList>
    </citation>
    <scope>NUCLEOTIDE SEQUENCE [LARGE SCALE GENOMIC DNA]</scope>
    <source>
        <strain evidence="2 3">DSM 7382</strain>
    </source>
</reference>
<dbReference type="GO" id="GO:0004523">
    <property type="term" value="F:RNA-DNA hybrid ribonuclease activity"/>
    <property type="evidence" value="ECO:0007669"/>
    <property type="project" value="InterPro"/>
</dbReference>
<dbReference type="Gene3D" id="3.30.420.10">
    <property type="entry name" value="Ribonuclease H-like superfamily/Ribonuclease H"/>
    <property type="match status" value="1"/>
</dbReference>
<dbReference type="InterPro" id="IPR002156">
    <property type="entry name" value="RNaseH_domain"/>
</dbReference>
<dbReference type="SUPFAM" id="SSF53098">
    <property type="entry name" value="Ribonuclease H-like"/>
    <property type="match status" value="1"/>
</dbReference>
<feature type="domain" description="RNase H type-1" evidence="1">
    <location>
        <begin position="60"/>
        <end position="188"/>
    </location>
</feature>